<dbReference type="EMBL" id="KN837158">
    <property type="protein sequence ID" value="KIJ38672.1"/>
    <property type="molecule type" value="Genomic_DNA"/>
</dbReference>
<evidence type="ECO:0000256" key="1">
    <source>
        <dbReference type="SAM" id="MobiDB-lite"/>
    </source>
</evidence>
<feature type="compositionally biased region" description="Basic and acidic residues" evidence="1">
    <location>
        <begin position="82"/>
        <end position="98"/>
    </location>
</feature>
<evidence type="ECO:0000313" key="3">
    <source>
        <dbReference type="Proteomes" id="UP000054279"/>
    </source>
</evidence>
<feature type="non-terminal residue" evidence="2">
    <location>
        <position position="1"/>
    </location>
</feature>
<feature type="region of interest" description="Disordered" evidence="1">
    <location>
        <begin position="76"/>
        <end position="98"/>
    </location>
</feature>
<reference evidence="2 3" key="1">
    <citation type="submission" date="2014-06" db="EMBL/GenBank/DDBJ databases">
        <title>Evolutionary Origins and Diversification of the Mycorrhizal Mutualists.</title>
        <authorList>
            <consortium name="DOE Joint Genome Institute"/>
            <consortium name="Mycorrhizal Genomics Consortium"/>
            <person name="Kohler A."/>
            <person name="Kuo A."/>
            <person name="Nagy L.G."/>
            <person name="Floudas D."/>
            <person name="Copeland A."/>
            <person name="Barry K.W."/>
            <person name="Cichocki N."/>
            <person name="Veneault-Fourrey C."/>
            <person name="LaButti K."/>
            <person name="Lindquist E.A."/>
            <person name="Lipzen A."/>
            <person name="Lundell T."/>
            <person name="Morin E."/>
            <person name="Murat C."/>
            <person name="Riley R."/>
            <person name="Ohm R."/>
            <person name="Sun H."/>
            <person name="Tunlid A."/>
            <person name="Henrissat B."/>
            <person name="Grigoriev I.V."/>
            <person name="Hibbett D.S."/>
            <person name="Martin F."/>
        </authorList>
    </citation>
    <scope>NUCLEOTIDE SEQUENCE [LARGE SCALE GENOMIC DNA]</scope>
    <source>
        <strain evidence="2 3">SS14</strain>
    </source>
</reference>
<keyword evidence="3" id="KW-1185">Reference proteome</keyword>
<organism evidence="2 3">
    <name type="scientific">Sphaerobolus stellatus (strain SS14)</name>
    <dbReference type="NCBI Taxonomy" id="990650"/>
    <lineage>
        <taxon>Eukaryota</taxon>
        <taxon>Fungi</taxon>
        <taxon>Dikarya</taxon>
        <taxon>Basidiomycota</taxon>
        <taxon>Agaricomycotina</taxon>
        <taxon>Agaricomycetes</taxon>
        <taxon>Phallomycetidae</taxon>
        <taxon>Geastrales</taxon>
        <taxon>Sphaerobolaceae</taxon>
        <taxon>Sphaerobolus</taxon>
    </lineage>
</organism>
<dbReference type="Proteomes" id="UP000054279">
    <property type="component" value="Unassembled WGS sequence"/>
</dbReference>
<protein>
    <submittedName>
        <fullName evidence="2">Uncharacterized protein</fullName>
    </submittedName>
</protein>
<sequence>ASKSSKNSPCTNHPLECELCSVNPVSKRRPIFWKYNFQQHLTTVHPGEKGSEAFQAKLVISSEEIDHIIRNNGEAFSVSTRRKGDAEKGEGTRKRAKK</sequence>
<name>A0A0C9VAS8_SPHS4</name>
<dbReference type="OrthoDB" id="2953545at2759"/>
<proteinExistence type="predicted"/>
<dbReference type="HOGENOM" id="CLU_2339344_0_0_1"/>
<gene>
    <name evidence="2" type="ORF">M422DRAFT_176226</name>
</gene>
<evidence type="ECO:0000313" key="2">
    <source>
        <dbReference type="EMBL" id="KIJ38672.1"/>
    </source>
</evidence>
<accession>A0A0C9VAS8</accession>
<dbReference type="AlphaFoldDB" id="A0A0C9VAS8"/>